<keyword evidence="1" id="KW-0732">Signal</keyword>
<feature type="signal peptide" evidence="1">
    <location>
        <begin position="1"/>
        <end position="22"/>
    </location>
</feature>
<dbReference type="Proteomes" id="UP000887458">
    <property type="component" value="Unassembled WGS sequence"/>
</dbReference>
<accession>A0ABQ8JQB8</accession>
<evidence type="ECO:0000313" key="3">
    <source>
        <dbReference type="Proteomes" id="UP000887458"/>
    </source>
</evidence>
<name>A0ABQ8JQB8_DERPT</name>
<reference evidence="2 3" key="2">
    <citation type="journal article" date="2022" name="Mol. Biol. Evol.">
        <title>Comparative Genomics Reveals Insights into the Divergent Evolution of Astigmatic Mites and Household Pest Adaptations.</title>
        <authorList>
            <person name="Xiong Q."/>
            <person name="Wan A.T."/>
            <person name="Liu X."/>
            <person name="Fung C.S."/>
            <person name="Xiao X."/>
            <person name="Malainual N."/>
            <person name="Hou J."/>
            <person name="Wang L."/>
            <person name="Wang M."/>
            <person name="Yang K.Y."/>
            <person name="Cui Y."/>
            <person name="Leung E.L."/>
            <person name="Nong W."/>
            <person name="Shin S.K."/>
            <person name="Au S.W."/>
            <person name="Jeong K.Y."/>
            <person name="Chew F.T."/>
            <person name="Hui J.H."/>
            <person name="Leung T.F."/>
            <person name="Tungtrongchitr A."/>
            <person name="Zhong N."/>
            <person name="Liu Z."/>
            <person name="Tsui S.K."/>
        </authorList>
    </citation>
    <scope>NUCLEOTIDE SEQUENCE [LARGE SCALE GENOMIC DNA]</scope>
    <source>
        <strain evidence="2">Derp</strain>
    </source>
</reference>
<organism evidence="2 3">
    <name type="scientific">Dermatophagoides pteronyssinus</name>
    <name type="common">European house dust mite</name>
    <dbReference type="NCBI Taxonomy" id="6956"/>
    <lineage>
        <taxon>Eukaryota</taxon>
        <taxon>Metazoa</taxon>
        <taxon>Ecdysozoa</taxon>
        <taxon>Arthropoda</taxon>
        <taxon>Chelicerata</taxon>
        <taxon>Arachnida</taxon>
        <taxon>Acari</taxon>
        <taxon>Acariformes</taxon>
        <taxon>Sarcoptiformes</taxon>
        <taxon>Astigmata</taxon>
        <taxon>Psoroptidia</taxon>
        <taxon>Analgoidea</taxon>
        <taxon>Pyroglyphidae</taxon>
        <taxon>Dermatophagoidinae</taxon>
        <taxon>Dermatophagoides</taxon>
    </lineage>
</organism>
<keyword evidence="3" id="KW-1185">Reference proteome</keyword>
<evidence type="ECO:0000313" key="2">
    <source>
        <dbReference type="EMBL" id="KAH9424608.1"/>
    </source>
</evidence>
<protein>
    <submittedName>
        <fullName evidence="2">Uncharacterized protein</fullName>
    </submittedName>
</protein>
<feature type="chain" id="PRO_5047483423" evidence="1">
    <location>
        <begin position="23"/>
        <end position="107"/>
    </location>
</feature>
<comment type="caution">
    <text evidence="2">The sequence shown here is derived from an EMBL/GenBank/DDBJ whole genome shotgun (WGS) entry which is preliminary data.</text>
</comment>
<dbReference type="EMBL" id="NJHN03000028">
    <property type="protein sequence ID" value="KAH9424608.1"/>
    <property type="molecule type" value="Genomic_DNA"/>
</dbReference>
<gene>
    <name evidence="2" type="ORF">DERP_013029</name>
</gene>
<reference evidence="2 3" key="1">
    <citation type="journal article" date="2018" name="J. Allergy Clin. Immunol.">
        <title>High-quality assembly of Dermatophagoides pteronyssinus genome and transcriptome reveals a wide range of novel allergens.</title>
        <authorList>
            <person name="Liu X.Y."/>
            <person name="Yang K.Y."/>
            <person name="Wang M.Q."/>
            <person name="Kwok J.S."/>
            <person name="Zeng X."/>
            <person name="Yang Z."/>
            <person name="Xiao X.J."/>
            <person name="Lau C.P."/>
            <person name="Li Y."/>
            <person name="Huang Z.M."/>
            <person name="Ba J.G."/>
            <person name="Yim A.K."/>
            <person name="Ouyang C.Y."/>
            <person name="Ngai S.M."/>
            <person name="Chan T.F."/>
            <person name="Leung E.L."/>
            <person name="Liu L."/>
            <person name="Liu Z.G."/>
            <person name="Tsui S.K."/>
        </authorList>
    </citation>
    <scope>NUCLEOTIDE SEQUENCE [LARGE SCALE GENOMIC DNA]</scope>
    <source>
        <strain evidence="2">Derp</strain>
    </source>
</reference>
<evidence type="ECO:0000256" key="1">
    <source>
        <dbReference type="SAM" id="SignalP"/>
    </source>
</evidence>
<sequence>MFRNKFLLIILNLLAIGHFSEQFVCIKNNMDGTDNDECIESRSSILPNHKMITDQSNGHYNNNNNRLIRLANSKEMEKLWPIIELYRRKLFESNKRNVNRNFQTQGW</sequence>
<proteinExistence type="predicted"/>